<accession>A0A8J3E1L4</accession>
<evidence type="ECO:0000256" key="5">
    <source>
        <dbReference type="SAM" id="SignalP"/>
    </source>
</evidence>
<name>A0A8J3E1L4_9PROT</name>
<dbReference type="GO" id="GO:1904680">
    <property type="term" value="F:peptide transmembrane transporter activity"/>
    <property type="evidence" value="ECO:0007669"/>
    <property type="project" value="TreeGrafter"/>
</dbReference>
<evidence type="ECO:0000256" key="2">
    <source>
        <dbReference type="ARBA" id="ARBA00005695"/>
    </source>
</evidence>
<comment type="subcellular location">
    <subcellularLocation>
        <location evidence="1">Periplasm</location>
    </subcellularLocation>
</comment>
<dbReference type="PANTHER" id="PTHR30290">
    <property type="entry name" value="PERIPLASMIC BINDING COMPONENT OF ABC TRANSPORTER"/>
    <property type="match status" value="1"/>
</dbReference>
<dbReference type="Proteomes" id="UP000646365">
    <property type="component" value="Unassembled WGS sequence"/>
</dbReference>
<keyword evidence="3" id="KW-0813">Transport</keyword>
<evidence type="ECO:0000259" key="6">
    <source>
        <dbReference type="Pfam" id="PF00496"/>
    </source>
</evidence>
<dbReference type="InterPro" id="IPR030678">
    <property type="entry name" value="Peptide/Ni-bd"/>
</dbReference>
<dbReference type="PIRSF" id="PIRSF002741">
    <property type="entry name" value="MppA"/>
    <property type="match status" value="1"/>
</dbReference>
<reference evidence="7" key="1">
    <citation type="journal article" date="2014" name="Int. J. Syst. Evol. Microbiol.">
        <title>Complete genome sequence of Corynebacterium casei LMG S-19264T (=DSM 44701T), isolated from a smear-ripened cheese.</title>
        <authorList>
            <consortium name="US DOE Joint Genome Institute (JGI-PGF)"/>
            <person name="Walter F."/>
            <person name="Albersmeier A."/>
            <person name="Kalinowski J."/>
            <person name="Ruckert C."/>
        </authorList>
    </citation>
    <scope>NUCLEOTIDE SEQUENCE</scope>
    <source>
        <strain evidence="7">CGMCC 1.15725</strain>
    </source>
</reference>
<evidence type="ECO:0000256" key="3">
    <source>
        <dbReference type="ARBA" id="ARBA00022448"/>
    </source>
</evidence>
<dbReference type="PANTHER" id="PTHR30290:SF10">
    <property type="entry name" value="PERIPLASMIC OLIGOPEPTIDE-BINDING PROTEIN-RELATED"/>
    <property type="match status" value="1"/>
</dbReference>
<dbReference type="Pfam" id="PF00496">
    <property type="entry name" value="SBP_bac_5"/>
    <property type="match status" value="1"/>
</dbReference>
<comment type="similarity">
    <text evidence="2">Belongs to the bacterial solute-binding protein 5 family.</text>
</comment>
<dbReference type="GO" id="GO:0030288">
    <property type="term" value="C:outer membrane-bounded periplasmic space"/>
    <property type="evidence" value="ECO:0007669"/>
    <property type="project" value="TreeGrafter"/>
</dbReference>
<keyword evidence="8" id="KW-1185">Reference proteome</keyword>
<dbReference type="InterPro" id="IPR000914">
    <property type="entry name" value="SBP_5_dom"/>
</dbReference>
<sequence length="529" mass="58330">MVSRRWFAAVVLLLGLALRAGAEAETVLRRPVAAEPETLDPHKTTTADDFAIDLDLFEPLVGRDADQHLVPGAAASWEVSADGLTYTFHLRPEGRWSNGDPVVAEDFVYALRRLVAPATGAADIGPIASIVNATAINAGRLADHAALGVDAVDNETLRIRLERRQVTLPLYMSTIYGMPLHRHSIESSGDAWTRPGNLISNGPYRLESWVPNSELVLTRNPAFHSDRPAEVDRVRYLVTDNLETGLKRYLAGEMDWATVPPAKVAWARAGRADLRRGRALGVGFLFFNLKKGPFADHPKLREALSLAIDRETIVDKVNLRGEPPAYGWVAPVIPGYASASYDWRDLPMPARIARARALLAEEGYGPDHPLRFTVRYPTRDETRKMLLAIAGMWKTALGVEATLANQEWRVYVAAVEQWDFEMGSLGRVSEIKDPGVLLEPFISSAGANSDTGYVNPAFDALVSAGEQAPDAAQRFALLHKAEAMMLADYPVMPVSFYVLNRLVTPRIRDWRDNVDNPQSRNIHIAPAQP</sequence>
<feature type="signal peptide" evidence="5">
    <location>
        <begin position="1"/>
        <end position="22"/>
    </location>
</feature>
<evidence type="ECO:0000256" key="1">
    <source>
        <dbReference type="ARBA" id="ARBA00004418"/>
    </source>
</evidence>
<dbReference type="GO" id="GO:0043190">
    <property type="term" value="C:ATP-binding cassette (ABC) transporter complex"/>
    <property type="evidence" value="ECO:0007669"/>
    <property type="project" value="InterPro"/>
</dbReference>
<dbReference type="Gene3D" id="3.90.76.10">
    <property type="entry name" value="Dipeptide-binding Protein, Domain 1"/>
    <property type="match status" value="1"/>
</dbReference>
<dbReference type="EMBL" id="BMJQ01000001">
    <property type="protein sequence ID" value="GGF02056.1"/>
    <property type="molecule type" value="Genomic_DNA"/>
</dbReference>
<evidence type="ECO:0000313" key="8">
    <source>
        <dbReference type="Proteomes" id="UP000646365"/>
    </source>
</evidence>
<gene>
    <name evidence="7" type="ORF">GCM10011611_04460</name>
</gene>
<evidence type="ECO:0000256" key="4">
    <source>
        <dbReference type="ARBA" id="ARBA00022729"/>
    </source>
</evidence>
<dbReference type="InterPro" id="IPR039424">
    <property type="entry name" value="SBP_5"/>
</dbReference>
<dbReference type="AlphaFoldDB" id="A0A8J3E1L4"/>
<evidence type="ECO:0000313" key="7">
    <source>
        <dbReference type="EMBL" id="GGF02056.1"/>
    </source>
</evidence>
<dbReference type="SUPFAM" id="SSF53850">
    <property type="entry name" value="Periplasmic binding protein-like II"/>
    <property type="match status" value="1"/>
</dbReference>
<keyword evidence="4 5" id="KW-0732">Signal</keyword>
<feature type="domain" description="Solute-binding protein family 5" evidence="6">
    <location>
        <begin position="69"/>
        <end position="448"/>
    </location>
</feature>
<dbReference type="CDD" id="cd08504">
    <property type="entry name" value="PBP2_OppA"/>
    <property type="match status" value="1"/>
</dbReference>
<dbReference type="RefSeq" id="WP_189041981.1">
    <property type="nucleotide sequence ID" value="NZ_BMJQ01000001.1"/>
</dbReference>
<dbReference type="GO" id="GO:0015833">
    <property type="term" value="P:peptide transport"/>
    <property type="evidence" value="ECO:0007669"/>
    <property type="project" value="TreeGrafter"/>
</dbReference>
<feature type="chain" id="PRO_5035217359" evidence="5">
    <location>
        <begin position="23"/>
        <end position="529"/>
    </location>
</feature>
<proteinExistence type="inferred from homology"/>
<dbReference type="Gene3D" id="3.10.105.10">
    <property type="entry name" value="Dipeptide-binding Protein, Domain 3"/>
    <property type="match status" value="1"/>
</dbReference>
<protein>
    <submittedName>
        <fullName evidence="7">Peptide ABC transporter substrate-binding protein</fullName>
    </submittedName>
</protein>
<reference evidence="7" key="2">
    <citation type="submission" date="2020-09" db="EMBL/GenBank/DDBJ databases">
        <authorList>
            <person name="Sun Q."/>
            <person name="Zhou Y."/>
        </authorList>
    </citation>
    <scope>NUCLEOTIDE SEQUENCE</scope>
    <source>
        <strain evidence="7">CGMCC 1.15725</strain>
    </source>
</reference>
<organism evidence="7 8">
    <name type="scientific">Aliidongia dinghuensis</name>
    <dbReference type="NCBI Taxonomy" id="1867774"/>
    <lineage>
        <taxon>Bacteria</taxon>
        <taxon>Pseudomonadati</taxon>
        <taxon>Pseudomonadota</taxon>
        <taxon>Alphaproteobacteria</taxon>
        <taxon>Rhodospirillales</taxon>
        <taxon>Dongiaceae</taxon>
        <taxon>Aliidongia</taxon>
    </lineage>
</organism>
<comment type="caution">
    <text evidence="7">The sequence shown here is derived from an EMBL/GenBank/DDBJ whole genome shotgun (WGS) entry which is preliminary data.</text>
</comment>
<dbReference type="Gene3D" id="3.40.190.10">
    <property type="entry name" value="Periplasmic binding protein-like II"/>
    <property type="match status" value="1"/>
</dbReference>